<dbReference type="EMBL" id="JBHSCX010000008">
    <property type="protein sequence ID" value="MFC4362701.1"/>
    <property type="molecule type" value="Genomic_DNA"/>
</dbReference>
<protein>
    <submittedName>
        <fullName evidence="2">Uncharacterized protein</fullName>
    </submittedName>
</protein>
<comment type="caution">
    <text evidence="2">The sequence shown here is derived from an EMBL/GenBank/DDBJ whole genome shotgun (WGS) entry which is preliminary data.</text>
</comment>
<sequence>MNNVKLFKSLCLVSLVAASTACASDKEELIAASAQYCAFYDSKTWGDSDDTYEIYNLIATKQQNEISNAEFKDLMATTDISSFASFYASVREKIERATGKPWDCDDFDHFYMPSQKLISISLNGLNQRRVDPNAENVIVISVSHAGDILIAGAPLSTTDLNDITKGVQARIAGRDIDSLDFVIYFDEGSRGEMIPLIFTALTNLDVQNISLIDY</sequence>
<evidence type="ECO:0000256" key="1">
    <source>
        <dbReference type="SAM" id="SignalP"/>
    </source>
</evidence>
<reference evidence="3" key="1">
    <citation type="journal article" date="2019" name="Int. J. Syst. Evol. Microbiol.">
        <title>The Global Catalogue of Microorganisms (GCM) 10K type strain sequencing project: providing services to taxonomists for standard genome sequencing and annotation.</title>
        <authorList>
            <consortium name="The Broad Institute Genomics Platform"/>
            <consortium name="The Broad Institute Genome Sequencing Center for Infectious Disease"/>
            <person name="Wu L."/>
            <person name="Ma J."/>
        </authorList>
    </citation>
    <scope>NUCLEOTIDE SEQUENCE [LARGE SCALE GENOMIC DNA]</scope>
    <source>
        <strain evidence="3">CECT 8570</strain>
    </source>
</reference>
<evidence type="ECO:0000313" key="2">
    <source>
        <dbReference type="EMBL" id="MFC4362701.1"/>
    </source>
</evidence>
<name>A0ABV8V485_9GAMM</name>
<dbReference type="Proteomes" id="UP001595840">
    <property type="component" value="Unassembled WGS sequence"/>
</dbReference>
<dbReference type="PROSITE" id="PS51257">
    <property type="entry name" value="PROKAR_LIPOPROTEIN"/>
    <property type="match status" value="1"/>
</dbReference>
<feature type="chain" id="PRO_5045259287" evidence="1">
    <location>
        <begin position="24"/>
        <end position="214"/>
    </location>
</feature>
<feature type="signal peptide" evidence="1">
    <location>
        <begin position="1"/>
        <end position="23"/>
    </location>
</feature>
<evidence type="ECO:0000313" key="3">
    <source>
        <dbReference type="Proteomes" id="UP001595840"/>
    </source>
</evidence>
<gene>
    <name evidence="2" type="ORF">ACFOX3_10325</name>
</gene>
<proteinExistence type="predicted"/>
<organism evidence="2 3">
    <name type="scientific">Simiduia curdlanivorans</name>
    <dbReference type="NCBI Taxonomy" id="1492769"/>
    <lineage>
        <taxon>Bacteria</taxon>
        <taxon>Pseudomonadati</taxon>
        <taxon>Pseudomonadota</taxon>
        <taxon>Gammaproteobacteria</taxon>
        <taxon>Cellvibrionales</taxon>
        <taxon>Cellvibrionaceae</taxon>
        <taxon>Simiduia</taxon>
    </lineage>
</organism>
<accession>A0ABV8V485</accession>
<dbReference type="RefSeq" id="WP_290259246.1">
    <property type="nucleotide sequence ID" value="NZ_JAUFQG010000004.1"/>
</dbReference>
<keyword evidence="3" id="KW-1185">Reference proteome</keyword>
<keyword evidence="1" id="KW-0732">Signal</keyword>